<protein>
    <submittedName>
        <fullName evidence="3">Methyltransferase domain-containing protein</fullName>
    </submittedName>
</protein>
<evidence type="ECO:0000256" key="1">
    <source>
        <dbReference type="ARBA" id="ARBA00022603"/>
    </source>
</evidence>
<accession>A0A850H956</accession>
<dbReference type="PANTHER" id="PTHR13090">
    <property type="entry name" value="ARGININE-HYDROXYLASE NDUFAF5, MITOCHONDRIAL"/>
    <property type="match status" value="1"/>
</dbReference>
<proteinExistence type="predicted"/>
<dbReference type="Gene3D" id="3.40.50.150">
    <property type="entry name" value="Vaccinia Virus protein VP39"/>
    <property type="match status" value="1"/>
</dbReference>
<gene>
    <name evidence="3" type="ORF">HUO12_02525</name>
</gene>
<comment type="caution">
    <text evidence="3">The sequence shown here is derived from an EMBL/GenBank/DDBJ whole genome shotgun (WGS) entry which is preliminary data.</text>
</comment>
<dbReference type="AlphaFoldDB" id="A0A850H956"/>
<organism evidence="3 4">
    <name type="scientific">Altererythrobacter lutimaris</name>
    <dbReference type="NCBI Taxonomy" id="2743979"/>
    <lineage>
        <taxon>Bacteria</taxon>
        <taxon>Pseudomonadati</taxon>
        <taxon>Pseudomonadota</taxon>
        <taxon>Alphaproteobacteria</taxon>
        <taxon>Sphingomonadales</taxon>
        <taxon>Erythrobacteraceae</taxon>
        <taxon>Altererythrobacter</taxon>
    </lineage>
</organism>
<dbReference type="Proteomes" id="UP000546031">
    <property type="component" value="Unassembled WGS sequence"/>
</dbReference>
<reference evidence="3 4" key="1">
    <citation type="submission" date="2020-06" db="EMBL/GenBank/DDBJ databases">
        <title>Altererythrobacter lutimaris sp. nov., a marine bacterium isolated from a tidal flat.</title>
        <authorList>
            <person name="Kim D."/>
            <person name="Yoo Y."/>
            <person name="Kim J.-J."/>
        </authorList>
    </citation>
    <scope>NUCLEOTIDE SEQUENCE [LARGE SCALE GENOMIC DNA]</scope>
    <source>
        <strain evidence="3 4">JGD-16</strain>
    </source>
</reference>
<dbReference type="InterPro" id="IPR050602">
    <property type="entry name" value="Malonyl-ACP_OMT"/>
</dbReference>
<dbReference type="PANTHER" id="PTHR13090:SF1">
    <property type="entry name" value="ARGININE-HYDROXYLASE NDUFAF5, MITOCHONDRIAL"/>
    <property type="match status" value="1"/>
</dbReference>
<keyword evidence="2 3" id="KW-0808">Transferase</keyword>
<evidence type="ECO:0000313" key="4">
    <source>
        <dbReference type="Proteomes" id="UP000546031"/>
    </source>
</evidence>
<evidence type="ECO:0000313" key="3">
    <source>
        <dbReference type="EMBL" id="NVE93765.1"/>
    </source>
</evidence>
<evidence type="ECO:0000256" key="2">
    <source>
        <dbReference type="ARBA" id="ARBA00022679"/>
    </source>
</evidence>
<dbReference type="Pfam" id="PF13489">
    <property type="entry name" value="Methyltransf_23"/>
    <property type="match status" value="1"/>
</dbReference>
<name>A0A850H956_9SPHN</name>
<keyword evidence="1 3" id="KW-0489">Methyltransferase</keyword>
<sequence length="253" mass="27481">MNSLKSSKSVPTIFSRLRRDLAIERAEKLASNPDAATWLAEDFADEIGERLDFMQLSPPRALVCGPNGAVVAKQLVQREIEVTFNSLVDHESPISAAQFDLILACGSLETVNDLPGALIHLRNALSEDGLFIGQMLGAGSVPALRQIMLAADGDRPAARIHPQVDNRAATALLERAGFKRQVVDSRTLQVRFSSLDRLVSDSREQALTSVLLSPAPYVGKSGLERAQDAFASLSEEDGKVTETFEILTLTGWR</sequence>
<keyword evidence="4" id="KW-1185">Reference proteome</keyword>
<dbReference type="GO" id="GO:0008168">
    <property type="term" value="F:methyltransferase activity"/>
    <property type="evidence" value="ECO:0007669"/>
    <property type="project" value="UniProtKB-KW"/>
</dbReference>
<dbReference type="EMBL" id="JABWTA010000001">
    <property type="protein sequence ID" value="NVE93765.1"/>
    <property type="molecule type" value="Genomic_DNA"/>
</dbReference>
<dbReference type="SUPFAM" id="SSF53335">
    <property type="entry name" value="S-adenosyl-L-methionine-dependent methyltransferases"/>
    <property type="match status" value="1"/>
</dbReference>
<dbReference type="InterPro" id="IPR029063">
    <property type="entry name" value="SAM-dependent_MTases_sf"/>
</dbReference>
<dbReference type="GO" id="GO:0032259">
    <property type="term" value="P:methylation"/>
    <property type="evidence" value="ECO:0007669"/>
    <property type="project" value="UniProtKB-KW"/>
</dbReference>
<dbReference type="RefSeq" id="WP_176272113.1">
    <property type="nucleotide sequence ID" value="NZ_JABWTA010000001.1"/>
</dbReference>